<name>A0ABW2TIC5_9PSEU</name>
<gene>
    <name evidence="2" type="ORF">ACFQV2_03260</name>
</gene>
<accession>A0ABW2TIC5</accession>
<dbReference type="EMBL" id="JBHTEY010000004">
    <property type="protein sequence ID" value="MFC7612805.1"/>
    <property type="molecule type" value="Genomic_DNA"/>
</dbReference>
<proteinExistence type="predicted"/>
<feature type="compositionally biased region" description="Low complexity" evidence="1">
    <location>
        <begin position="91"/>
        <end position="105"/>
    </location>
</feature>
<evidence type="ECO:0000313" key="3">
    <source>
        <dbReference type="Proteomes" id="UP001596512"/>
    </source>
</evidence>
<keyword evidence="3" id="KW-1185">Reference proteome</keyword>
<evidence type="ECO:0000256" key="1">
    <source>
        <dbReference type="SAM" id="MobiDB-lite"/>
    </source>
</evidence>
<feature type="region of interest" description="Disordered" evidence="1">
    <location>
        <begin position="75"/>
        <end position="120"/>
    </location>
</feature>
<organism evidence="2 3">
    <name type="scientific">Actinokineospora soli</name>
    <dbReference type="NCBI Taxonomy" id="1048753"/>
    <lineage>
        <taxon>Bacteria</taxon>
        <taxon>Bacillati</taxon>
        <taxon>Actinomycetota</taxon>
        <taxon>Actinomycetes</taxon>
        <taxon>Pseudonocardiales</taxon>
        <taxon>Pseudonocardiaceae</taxon>
        <taxon>Actinokineospora</taxon>
    </lineage>
</organism>
<reference evidence="3" key="1">
    <citation type="journal article" date="2019" name="Int. J. Syst. Evol. Microbiol.">
        <title>The Global Catalogue of Microorganisms (GCM) 10K type strain sequencing project: providing services to taxonomists for standard genome sequencing and annotation.</title>
        <authorList>
            <consortium name="The Broad Institute Genomics Platform"/>
            <consortium name="The Broad Institute Genome Sequencing Center for Infectious Disease"/>
            <person name="Wu L."/>
            <person name="Ma J."/>
        </authorList>
    </citation>
    <scope>NUCLEOTIDE SEQUENCE [LARGE SCALE GENOMIC DNA]</scope>
    <source>
        <strain evidence="3">JCM 17695</strain>
    </source>
</reference>
<sequence>MNLDTFPAVLDRTIERSGMSLEHLQRRLSARGIRVSLSTLSYWRRGRTRPERPESLKAVEAMEDVLELPAATSPGCCRRASRAAGGRRGPGRPAARTPCGATPRASPRRCPRSTTPRRAP</sequence>
<dbReference type="Proteomes" id="UP001596512">
    <property type="component" value="Unassembled WGS sequence"/>
</dbReference>
<dbReference type="InterPro" id="IPR001387">
    <property type="entry name" value="Cro/C1-type_HTH"/>
</dbReference>
<dbReference type="CDD" id="cd00093">
    <property type="entry name" value="HTH_XRE"/>
    <property type="match status" value="1"/>
</dbReference>
<comment type="caution">
    <text evidence="2">The sequence shown here is derived from an EMBL/GenBank/DDBJ whole genome shotgun (WGS) entry which is preliminary data.</text>
</comment>
<evidence type="ECO:0000313" key="2">
    <source>
        <dbReference type="EMBL" id="MFC7612805.1"/>
    </source>
</evidence>
<protein>
    <submittedName>
        <fullName evidence="2">Helix-turn-helix domain-containing protein</fullName>
    </submittedName>
</protein>
<feature type="compositionally biased region" description="Low complexity" evidence="1">
    <location>
        <begin position="75"/>
        <end position="84"/>
    </location>
</feature>